<keyword evidence="2" id="KW-1185">Reference proteome</keyword>
<dbReference type="KEGG" id="span:AWL63_16295"/>
<dbReference type="EMBL" id="CP014168">
    <property type="protein sequence ID" value="AOH85277.1"/>
    <property type="molecule type" value="Genomic_DNA"/>
</dbReference>
<dbReference type="Proteomes" id="UP000094256">
    <property type="component" value="Chromosome"/>
</dbReference>
<evidence type="ECO:0000313" key="2">
    <source>
        <dbReference type="Proteomes" id="UP000094256"/>
    </source>
</evidence>
<evidence type="ECO:0000313" key="1">
    <source>
        <dbReference type="EMBL" id="AOH85277.1"/>
    </source>
</evidence>
<dbReference type="OrthoDB" id="7563919at2"/>
<dbReference type="PROSITE" id="PS51257">
    <property type="entry name" value="PROKAR_LIPOPROTEIN"/>
    <property type="match status" value="1"/>
</dbReference>
<proteinExistence type="predicted"/>
<evidence type="ECO:0008006" key="3">
    <source>
        <dbReference type="Google" id="ProtNLM"/>
    </source>
</evidence>
<dbReference type="AlphaFoldDB" id="A0A1B3ZCX0"/>
<organism evidence="1 2">
    <name type="scientific">Sphingomonas panacis</name>
    <dbReference type="NCBI Taxonomy" id="1560345"/>
    <lineage>
        <taxon>Bacteria</taxon>
        <taxon>Pseudomonadati</taxon>
        <taxon>Pseudomonadota</taxon>
        <taxon>Alphaproteobacteria</taxon>
        <taxon>Sphingomonadales</taxon>
        <taxon>Sphingomonadaceae</taxon>
        <taxon>Sphingomonas</taxon>
    </lineage>
</organism>
<name>A0A1B3ZCX0_9SPHN</name>
<dbReference type="RefSeq" id="WP_069205808.1">
    <property type="nucleotide sequence ID" value="NZ_CP014168.1"/>
</dbReference>
<dbReference type="STRING" id="1560345.AWL63_16295"/>
<reference evidence="1 2" key="1">
    <citation type="submission" date="2016-01" db="EMBL/GenBank/DDBJ databases">
        <title>Complete genome and mega plasmid sequence of Sphingomonas panacis DCY99 elicits systemic resistance in rice to Xanthomonas oryzae.</title>
        <authorList>
            <person name="Kim Y.J."/>
            <person name="Yang D.C."/>
            <person name="Sing P."/>
        </authorList>
    </citation>
    <scope>NUCLEOTIDE SEQUENCE [LARGE SCALE GENOMIC DNA]</scope>
    <source>
        <strain evidence="1 2">DCY99</strain>
    </source>
</reference>
<gene>
    <name evidence="1" type="ORF">AWL63_16295</name>
</gene>
<accession>A0A1B3ZCX0</accession>
<protein>
    <recommendedName>
        <fullName evidence="3">Lipoprotein</fullName>
    </recommendedName>
</protein>
<sequence>MARNGWWLALLLLAGCGGPHRPPPATLMFGGLPVAGSLADAKRAGFVDCLQADGISMRCRKHRVMFEGTGPYEAAVDLAGGDGSGGFGLVTLWHDQDQYAVYAITDVLEKQGWVSCNTATGDHGDQMIYSKKGARVSVFMDLSYWGKRRVRVIPNWNRRERRC</sequence>